<dbReference type="CDD" id="cd07571">
    <property type="entry name" value="ALP_N-acyl_transferase"/>
    <property type="match status" value="1"/>
</dbReference>
<dbReference type="Gene3D" id="3.60.110.10">
    <property type="entry name" value="Carbon-nitrogen hydrolase"/>
    <property type="match status" value="1"/>
</dbReference>
<feature type="domain" description="CN hydrolase" evidence="10">
    <location>
        <begin position="211"/>
        <end position="449"/>
    </location>
</feature>
<keyword evidence="6 9" id="KW-1133">Transmembrane helix</keyword>
<feature type="transmembrane region" description="Helical" evidence="9">
    <location>
        <begin position="176"/>
        <end position="193"/>
    </location>
</feature>
<keyword evidence="12" id="KW-1185">Reference proteome</keyword>
<evidence type="ECO:0000256" key="9">
    <source>
        <dbReference type="HAMAP-Rule" id="MF_01148"/>
    </source>
</evidence>
<reference evidence="11 12" key="1">
    <citation type="submission" date="2017-03" db="EMBL/GenBank/DDBJ databases">
        <authorList>
            <person name="Afonso C.L."/>
            <person name="Miller P.J."/>
            <person name="Scott M.A."/>
            <person name="Spackman E."/>
            <person name="Goraichik I."/>
            <person name="Dimitrov K.M."/>
            <person name="Suarez D.L."/>
            <person name="Swayne D.E."/>
        </authorList>
    </citation>
    <scope>NUCLEOTIDE SEQUENCE [LARGE SCALE GENOMIC DNA]</scope>
    <source>
        <strain evidence="11 12">CECT 7680</strain>
    </source>
</reference>
<keyword evidence="7 9" id="KW-0472">Membrane</keyword>
<dbReference type="SUPFAM" id="SSF56317">
    <property type="entry name" value="Carbon-nitrogen hydrolase"/>
    <property type="match status" value="1"/>
</dbReference>
<comment type="similarity">
    <text evidence="2 9">Belongs to the CN hydrolase family. Apolipoprotein N-acyltransferase subfamily.</text>
</comment>
<dbReference type="PROSITE" id="PS50263">
    <property type="entry name" value="CN_HYDROLASE"/>
    <property type="match status" value="1"/>
</dbReference>
<proteinExistence type="inferred from homology"/>
<feature type="transmembrane region" description="Helical" evidence="9">
    <location>
        <begin position="45"/>
        <end position="66"/>
    </location>
</feature>
<evidence type="ECO:0000256" key="6">
    <source>
        <dbReference type="ARBA" id="ARBA00022989"/>
    </source>
</evidence>
<feature type="transmembrane region" description="Helical" evidence="9">
    <location>
        <begin position="455"/>
        <end position="476"/>
    </location>
</feature>
<dbReference type="EMBL" id="FWFQ01000036">
    <property type="protein sequence ID" value="SLN64624.1"/>
    <property type="molecule type" value="Genomic_DNA"/>
</dbReference>
<gene>
    <name evidence="11" type="primary">lnt_2</name>
    <name evidence="9" type="synonym">lnt</name>
    <name evidence="11" type="ORF">PSA7680_03407</name>
</gene>
<evidence type="ECO:0000313" key="12">
    <source>
        <dbReference type="Proteomes" id="UP000193409"/>
    </source>
</evidence>
<evidence type="ECO:0000256" key="5">
    <source>
        <dbReference type="ARBA" id="ARBA00022692"/>
    </source>
</evidence>
<evidence type="ECO:0000256" key="4">
    <source>
        <dbReference type="ARBA" id="ARBA00022679"/>
    </source>
</evidence>
<feature type="transmembrane region" description="Helical" evidence="9">
    <location>
        <begin position="147"/>
        <end position="169"/>
    </location>
</feature>
<dbReference type="GO" id="GO:0016410">
    <property type="term" value="F:N-acyltransferase activity"/>
    <property type="evidence" value="ECO:0007669"/>
    <property type="project" value="UniProtKB-UniRule"/>
</dbReference>
<protein>
    <recommendedName>
        <fullName evidence="9">Apolipoprotein N-acyltransferase</fullName>
        <shortName evidence="9">ALP N-acyltransferase</shortName>
        <ecNumber evidence="9">2.3.1.269</ecNumber>
    </recommendedName>
</protein>
<dbReference type="OrthoDB" id="9804277at2"/>
<dbReference type="InterPro" id="IPR003010">
    <property type="entry name" value="C-N_Hydrolase"/>
</dbReference>
<keyword evidence="5 9" id="KW-0812">Transmembrane</keyword>
<dbReference type="InterPro" id="IPR036526">
    <property type="entry name" value="C-N_Hydrolase_sf"/>
</dbReference>
<accession>A0A1Y5TL39</accession>
<name>A0A1Y5TL39_9RHOB</name>
<evidence type="ECO:0000256" key="8">
    <source>
        <dbReference type="ARBA" id="ARBA00023315"/>
    </source>
</evidence>
<dbReference type="RefSeq" id="WP_085869895.1">
    <property type="nucleotide sequence ID" value="NZ_FWFQ01000036.1"/>
</dbReference>
<feature type="transmembrane region" description="Helical" evidence="9">
    <location>
        <begin position="16"/>
        <end position="33"/>
    </location>
</feature>
<dbReference type="Pfam" id="PF20154">
    <property type="entry name" value="LNT_N"/>
    <property type="match status" value="1"/>
</dbReference>
<dbReference type="PANTHER" id="PTHR38686:SF1">
    <property type="entry name" value="APOLIPOPROTEIN N-ACYLTRANSFERASE"/>
    <property type="match status" value="1"/>
</dbReference>
<evidence type="ECO:0000256" key="1">
    <source>
        <dbReference type="ARBA" id="ARBA00004651"/>
    </source>
</evidence>
<dbReference type="Proteomes" id="UP000193409">
    <property type="component" value="Unassembled WGS sequence"/>
</dbReference>
<dbReference type="HAMAP" id="MF_01148">
    <property type="entry name" value="Lnt"/>
    <property type="match status" value="1"/>
</dbReference>
<dbReference type="NCBIfam" id="TIGR00546">
    <property type="entry name" value="lnt"/>
    <property type="match status" value="1"/>
</dbReference>
<dbReference type="AlphaFoldDB" id="A0A1Y5TL39"/>
<keyword evidence="3 9" id="KW-1003">Cell membrane</keyword>
<comment type="subcellular location">
    <subcellularLocation>
        <location evidence="1 9">Cell membrane</location>
        <topology evidence="1 9">Multi-pass membrane protein</topology>
    </subcellularLocation>
</comment>
<evidence type="ECO:0000259" key="10">
    <source>
        <dbReference type="PROSITE" id="PS50263"/>
    </source>
</evidence>
<evidence type="ECO:0000256" key="3">
    <source>
        <dbReference type="ARBA" id="ARBA00022475"/>
    </source>
</evidence>
<dbReference type="EC" id="2.3.1.269" evidence="9"/>
<evidence type="ECO:0000313" key="11">
    <source>
        <dbReference type="EMBL" id="SLN64624.1"/>
    </source>
</evidence>
<dbReference type="UniPathway" id="UPA00666"/>
<keyword evidence="4 9" id="KW-0808">Transferase</keyword>
<dbReference type="InterPro" id="IPR045378">
    <property type="entry name" value="LNT_N"/>
</dbReference>
<keyword evidence="8 9" id="KW-0012">Acyltransferase</keyword>
<comment type="catalytic activity">
    <reaction evidence="9">
        <text>N-terminal S-1,2-diacyl-sn-glyceryl-L-cysteinyl-[lipoprotein] + a glycerophospholipid = N-acyl-S-1,2-diacyl-sn-glyceryl-L-cysteinyl-[lipoprotein] + a 2-acyl-sn-glycero-3-phospholipid + H(+)</text>
        <dbReference type="Rhea" id="RHEA:48228"/>
        <dbReference type="Rhea" id="RHEA-COMP:14681"/>
        <dbReference type="Rhea" id="RHEA-COMP:14684"/>
        <dbReference type="ChEBI" id="CHEBI:15378"/>
        <dbReference type="ChEBI" id="CHEBI:136912"/>
        <dbReference type="ChEBI" id="CHEBI:140656"/>
        <dbReference type="ChEBI" id="CHEBI:140657"/>
        <dbReference type="ChEBI" id="CHEBI:140660"/>
        <dbReference type="EC" id="2.3.1.269"/>
    </reaction>
</comment>
<evidence type="ECO:0000256" key="2">
    <source>
        <dbReference type="ARBA" id="ARBA00010065"/>
    </source>
</evidence>
<comment type="function">
    <text evidence="9">Catalyzes the phospholipid dependent N-acylation of the N-terminal cysteine of apolipoprotein, the last step in lipoprotein maturation.</text>
</comment>
<sequence length="494" mass="52641">MAFGLGLLGATGHAPLSLWYLAFPALAGALLCLRRARSARHAAWLGWAAGLGYVGGTHFWIVQPFFVDAARHGWMAPFALFFMAGGIALFWAAAYGGAYLLGRAPRARLLALVPAMTLMEIGRAYLFTGFPWAPASMIWLPTPVAQLAALAGPFGLALFTYAVLILPFTFRGRGRLAAAGAVVMALAGAWGWGAGRLAEPPQDGALTVRVVQPNAPQHQKWDPEFITMFFRRQLSLSAGGEGRPDVVIWPETSFAYWLEEDSPAYAHMAAAAQAPLIFGAQRREGARYFNSLAVLSPEGRIAALYDKQHLVPFGEYVPFGDLFARIGIHGLAANEGGGYSAGPGPRVLDLGALGKVLPLICYEASFARDVAGAPERADWIVQITNDAWFGTSAMPYQHLDQSRMRAIEQGLPVVRSANTGISAVVDGRGRILASLPLGEAGALDAPLPAVLPPTAYARLGNTPVFLLLAVLLLAAVGSRGANRIDRGGRNGYRL</sequence>
<dbReference type="PANTHER" id="PTHR38686">
    <property type="entry name" value="APOLIPOPROTEIN N-ACYLTRANSFERASE"/>
    <property type="match status" value="1"/>
</dbReference>
<evidence type="ECO:0000256" key="7">
    <source>
        <dbReference type="ARBA" id="ARBA00023136"/>
    </source>
</evidence>
<dbReference type="InterPro" id="IPR004563">
    <property type="entry name" value="Apolipo_AcylTrfase"/>
</dbReference>
<comment type="pathway">
    <text evidence="9">Protein modification; lipoprotein biosynthesis (N-acyl transfer).</text>
</comment>
<feature type="transmembrane region" description="Helical" evidence="9">
    <location>
        <begin position="78"/>
        <end position="102"/>
    </location>
</feature>
<keyword evidence="11" id="KW-0449">Lipoprotein</keyword>
<dbReference type="GO" id="GO:0042158">
    <property type="term" value="P:lipoprotein biosynthetic process"/>
    <property type="evidence" value="ECO:0007669"/>
    <property type="project" value="UniProtKB-UniRule"/>
</dbReference>
<dbReference type="GO" id="GO:0005886">
    <property type="term" value="C:plasma membrane"/>
    <property type="evidence" value="ECO:0007669"/>
    <property type="project" value="UniProtKB-SubCell"/>
</dbReference>
<dbReference type="Pfam" id="PF00795">
    <property type="entry name" value="CN_hydrolase"/>
    <property type="match status" value="1"/>
</dbReference>
<feature type="transmembrane region" description="Helical" evidence="9">
    <location>
        <begin position="109"/>
        <end position="127"/>
    </location>
</feature>
<organism evidence="11 12">
    <name type="scientific">Pseudoruegeria aquimaris</name>
    <dbReference type="NCBI Taxonomy" id="393663"/>
    <lineage>
        <taxon>Bacteria</taxon>
        <taxon>Pseudomonadati</taxon>
        <taxon>Pseudomonadota</taxon>
        <taxon>Alphaproteobacteria</taxon>
        <taxon>Rhodobacterales</taxon>
        <taxon>Roseobacteraceae</taxon>
        <taxon>Pseudoruegeria</taxon>
    </lineage>
</organism>